<feature type="transmembrane region" description="Helical" evidence="7">
    <location>
        <begin position="121"/>
        <end position="143"/>
    </location>
</feature>
<dbReference type="HOGENOM" id="CLU_069132_3_0_0"/>
<evidence type="ECO:0000256" key="2">
    <source>
        <dbReference type="ARBA" id="ARBA00009425"/>
    </source>
</evidence>
<feature type="transmembrane region" description="Helical" evidence="7">
    <location>
        <begin position="89"/>
        <end position="109"/>
    </location>
</feature>
<evidence type="ECO:0000259" key="9">
    <source>
        <dbReference type="Pfam" id="PF20501"/>
    </source>
</evidence>
<evidence type="ECO:0000256" key="7">
    <source>
        <dbReference type="SAM" id="Phobius"/>
    </source>
</evidence>
<feature type="transmembrane region" description="Helical" evidence="7">
    <location>
        <begin position="5"/>
        <end position="24"/>
    </location>
</feature>
<dbReference type="Pfam" id="PF20501">
    <property type="entry name" value="MbhE"/>
    <property type="match status" value="1"/>
</dbReference>
<keyword evidence="11" id="KW-1185">Reference proteome</keyword>
<dbReference type="PANTHER" id="PTHR33932:SF4">
    <property type="entry name" value="NA(+)_H(+) ANTIPORTER SUBUNIT B"/>
    <property type="match status" value="1"/>
</dbReference>
<dbReference type="STRING" id="443254.Marpi_0617"/>
<feature type="transmembrane region" description="Helical" evidence="7">
    <location>
        <begin position="213"/>
        <end position="233"/>
    </location>
</feature>
<accession>H2J5S0</accession>
<keyword evidence="4 7" id="KW-0812">Transmembrane</keyword>
<dbReference type="InterPro" id="IPR007182">
    <property type="entry name" value="MnhB"/>
</dbReference>
<evidence type="ECO:0000256" key="4">
    <source>
        <dbReference type="ARBA" id="ARBA00022692"/>
    </source>
</evidence>
<reference evidence="10 11" key="1">
    <citation type="journal article" date="2012" name="J. Bacteriol.">
        <title>Complete Genome Sequence of the Thermophilic, Piezophilic, Heterotrophic Bacterium Marinitoga piezophila KA3.</title>
        <authorList>
            <person name="Lucas S."/>
            <person name="Han J."/>
            <person name="Lapidus A."/>
            <person name="Cheng J.F."/>
            <person name="Goodwin L.A."/>
            <person name="Pitluck S."/>
            <person name="Peters L."/>
            <person name="Mikhailova N."/>
            <person name="Teshima H."/>
            <person name="Detter J.C."/>
            <person name="Han C."/>
            <person name="Tapia R."/>
            <person name="Land M."/>
            <person name="Hauser L."/>
            <person name="Kyrpides N.C."/>
            <person name="Ivanova N."/>
            <person name="Pagani I."/>
            <person name="Vannier P."/>
            <person name="Oger P."/>
            <person name="Bartlett D.H."/>
            <person name="Noll K.M."/>
            <person name="Woyke T."/>
            <person name="Jebbar M."/>
        </authorList>
    </citation>
    <scope>NUCLEOTIDE SEQUENCE [LARGE SCALE GENOMIC DNA]</scope>
    <source>
        <strain evidence="11">DSM 14283 / JCM 11233 / KA3</strain>
    </source>
</reference>
<comment type="subcellular location">
    <subcellularLocation>
        <location evidence="1">Cell membrane</location>
        <topology evidence="1">Multi-pass membrane protein</topology>
    </subcellularLocation>
</comment>
<evidence type="ECO:0000313" key="10">
    <source>
        <dbReference type="EMBL" id="AEX85056.1"/>
    </source>
</evidence>
<dbReference type="Pfam" id="PF04039">
    <property type="entry name" value="MnhB"/>
    <property type="match status" value="1"/>
</dbReference>
<dbReference type="Proteomes" id="UP000007161">
    <property type="component" value="Chromosome"/>
</dbReference>
<dbReference type="AlphaFoldDB" id="H2J5S0"/>
<evidence type="ECO:0000256" key="3">
    <source>
        <dbReference type="ARBA" id="ARBA00022475"/>
    </source>
</evidence>
<name>H2J5S0_MARPK</name>
<dbReference type="InterPro" id="IPR046806">
    <property type="entry name" value="MrpA_C/MbhE"/>
</dbReference>
<keyword evidence="3" id="KW-1003">Cell membrane</keyword>
<feature type="transmembrane region" description="Helical" evidence="7">
    <location>
        <begin position="189"/>
        <end position="207"/>
    </location>
</feature>
<dbReference type="eggNOG" id="COG2111">
    <property type="taxonomic scope" value="Bacteria"/>
</dbReference>
<evidence type="ECO:0000259" key="8">
    <source>
        <dbReference type="Pfam" id="PF04039"/>
    </source>
</evidence>
<dbReference type="InterPro" id="IPR050622">
    <property type="entry name" value="CPA3_antiporter_subunitB"/>
</dbReference>
<proteinExistence type="inferred from homology"/>
<dbReference type="PANTHER" id="PTHR33932">
    <property type="entry name" value="NA(+)/H(+) ANTIPORTER SUBUNIT B"/>
    <property type="match status" value="1"/>
</dbReference>
<keyword evidence="5 7" id="KW-1133">Transmembrane helix</keyword>
<feature type="transmembrane region" description="Helical" evidence="7">
    <location>
        <begin position="149"/>
        <end position="168"/>
    </location>
</feature>
<sequence>MMKRVIAGLIVIVLGIFIFTSLYAPKSSEGKFFPEFGKANLSERVSDKFVKKNVTGDNGEVVYKETKDPESGSANMVTSIVVNYRSFDTLGEVTVLFVSALGVGLLLSGKSRMKFKTPPNFILKSAVRVIAGVILITGVYIFIHGHLTPGGGFPGGSMIASAVLLFYLSDDEFKTKMKSFKLLEGTAGSLYLIFGLLGLAYGGYFLYNFLPTGTVGELFSAGIVPIIYIFVGLKVGSELSNLISDFLSEEGK</sequence>
<evidence type="ECO:0000313" key="11">
    <source>
        <dbReference type="Proteomes" id="UP000007161"/>
    </source>
</evidence>
<protein>
    <submittedName>
        <fullName evidence="10">Multisubunit Na+/H+ antiporter, MnhB subunit</fullName>
    </submittedName>
</protein>
<comment type="similarity">
    <text evidence="2">Belongs to the CPA3 antiporters (TC 2.A.63) subunit B family.</text>
</comment>
<keyword evidence="6 7" id="KW-0472">Membrane</keyword>
<reference evidence="11" key="2">
    <citation type="submission" date="2012-01" db="EMBL/GenBank/DDBJ databases">
        <title>Complete sequence of chromosome of Marinitoga piezophila KA3.</title>
        <authorList>
            <person name="Lucas S."/>
            <person name="Han J."/>
            <person name="Lapidus A."/>
            <person name="Cheng J.-F."/>
            <person name="Goodwin L."/>
            <person name="Pitluck S."/>
            <person name="Peters L."/>
            <person name="Mikhailova N."/>
            <person name="Teshima H."/>
            <person name="Detter J.C."/>
            <person name="Han C."/>
            <person name="Tapia R."/>
            <person name="Land M."/>
            <person name="Hauser L."/>
            <person name="Kyrpides N."/>
            <person name="Ivanova N."/>
            <person name="Pagani I."/>
            <person name="Jebbar M."/>
            <person name="Vannier P."/>
            <person name="Oger P."/>
            <person name="Cario A."/>
            <person name="Bartlett D."/>
            <person name="Noll K.M."/>
            <person name="Woyke T."/>
        </authorList>
    </citation>
    <scope>NUCLEOTIDE SEQUENCE [LARGE SCALE GENOMIC DNA]</scope>
    <source>
        <strain evidence="11">DSM 14283 / JCM 11233 / KA3</strain>
    </source>
</reference>
<feature type="domain" description="Na+/H+ antiporter MnhB subunit-related protein" evidence="8">
    <location>
        <begin position="122"/>
        <end position="239"/>
    </location>
</feature>
<evidence type="ECO:0000256" key="1">
    <source>
        <dbReference type="ARBA" id="ARBA00004651"/>
    </source>
</evidence>
<feature type="domain" description="MrpA C-terminal/MbhE" evidence="9">
    <location>
        <begin position="63"/>
        <end position="107"/>
    </location>
</feature>
<evidence type="ECO:0000256" key="6">
    <source>
        <dbReference type="ARBA" id="ARBA00023136"/>
    </source>
</evidence>
<dbReference type="EMBL" id="CP003257">
    <property type="protein sequence ID" value="AEX85056.1"/>
    <property type="molecule type" value="Genomic_DNA"/>
</dbReference>
<organism evidence="10 11">
    <name type="scientific">Marinitoga piezophila (strain DSM 14283 / JCM 11233 / KA3)</name>
    <dbReference type="NCBI Taxonomy" id="443254"/>
    <lineage>
        <taxon>Bacteria</taxon>
        <taxon>Thermotogati</taxon>
        <taxon>Thermotogota</taxon>
        <taxon>Thermotogae</taxon>
        <taxon>Petrotogales</taxon>
        <taxon>Petrotogaceae</taxon>
        <taxon>Marinitoga</taxon>
    </lineage>
</organism>
<evidence type="ECO:0000256" key="5">
    <source>
        <dbReference type="ARBA" id="ARBA00022989"/>
    </source>
</evidence>
<dbReference type="GO" id="GO:0005886">
    <property type="term" value="C:plasma membrane"/>
    <property type="evidence" value="ECO:0007669"/>
    <property type="project" value="UniProtKB-SubCell"/>
</dbReference>
<gene>
    <name evidence="10" type="ordered locus">Marpi_0617</name>
</gene>
<dbReference type="KEGG" id="mpz:Marpi_0617"/>